<dbReference type="SUPFAM" id="SSF56112">
    <property type="entry name" value="Protein kinase-like (PK-like)"/>
    <property type="match status" value="1"/>
</dbReference>
<name>A0A9N9EFN6_9GLOM</name>
<dbReference type="PROSITE" id="PS50011">
    <property type="entry name" value="PROTEIN_KINASE_DOM"/>
    <property type="match status" value="1"/>
</dbReference>
<protein>
    <submittedName>
        <fullName evidence="2">7118_t:CDS:1</fullName>
    </submittedName>
</protein>
<dbReference type="InterPro" id="IPR050167">
    <property type="entry name" value="Ser_Thr_protein_kinase"/>
</dbReference>
<evidence type="ECO:0000313" key="3">
    <source>
        <dbReference type="Proteomes" id="UP000789342"/>
    </source>
</evidence>
<dbReference type="EMBL" id="CAJVPV010012711">
    <property type="protein sequence ID" value="CAG8671949.1"/>
    <property type="molecule type" value="Genomic_DNA"/>
</dbReference>
<proteinExistence type="predicted"/>
<feature type="non-terminal residue" evidence="2">
    <location>
        <position position="1"/>
    </location>
</feature>
<keyword evidence="3" id="KW-1185">Reference proteome</keyword>
<dbReference type="GO" id="GO:0005524">
    <property type="term" value="F:ATP binding"/>
    <property type="evidence" value="ECO:0007669"/>
    <property type="project" value="InterPro"/>
</dbReference>
<dbReference type="Proteomes" id="UP000789342">
    <property type="component" value="Unassembled WGS sequence"/>
</dbReference>
<accession>A0A9N9EFN6</accession>
<feature type="domain" description="Protein kinase" evidence="1">
    <location>
        <begin position="81"/>
        <end position="263"/>
    </location>
</feature>
<dbReference type="AlphaFoldDB" id="A0A9N9EFN6"/>
<comment type="caution">
    <text evidence="2">The sequence shown here is derived from an EMBL/GenBank/DDBJ whole genome shotgun (WGS) entry which is preliminary data.</text>
</comment>
<reference evidence="2" key="1">
    <citation type="submission" date="2021-06" db="EMBL/GenBank/DDBJ databases">
        <authorList>
            <person name="Kallberg Y."/>
            <person name="Tangrot J."/>
            <person name="Rosling A."/>
        </authorList>
    </citation>
    <scope>NUCLEOTIDE SEQUENCE</scope>
    <source>
        <strain evidence="2">CL551</strain>
    </source>
</reference>
<evidence type="ECO:0000313" key="2">
    <source>
        <dbReference type="EMBL" id="CAG8671949.1"/>
    </source>
</evidence>
<dbReference type="InterPro" id="IPR001245">
    <property type="entry name" value="Ser-Thr/Tyr_kinase_cat_dom"/>
</dbReference>
<dbReference type="InterPro" id="IPR011009">
    <property type="entry name" value="Kinase-like_dom_sf"/>
</dbReference>
<dbReference type="CDD" id="cd00180">
    <property type="entry name" value="PKc"/>
    <property type="match status" value="1"/>
</dbReference>
<organism evidence="2 3">
    <name type="scientific">Acaulospora morrowiae</name>
    <dbReference type="NCBI Taxonomy" id="94023"/>
    <lineage>
        <taxon>Eukaryota</taxon>
        <taxon>Fungi</taxon>
        <taxon>Fungi incertae sedis</taxon>
        <taxon>Mucoromycota</taxon>
        <taxon>Glomeromycotina</taxon>
        <taxon>Glomeromycetes</taxon>
        <taxon>Diversisporales</taxon>
        <taxon>Acaulosporaceae</taxon>
        <taxon>Acaulospora</taxon>
    </lineage>
</organism>
<dbReference type="Gene3D" id="1.10.510.10">
    <property type="entry name" value="Transferase(Phosphotransferase) domain 1"/>
    <property type="match status" value="1"/>
</dbReference>
<dbReference type="GO" id="GO:0004672">
    <property type="term" value="F:protein kinase activity"/>
    <property type="evidence" value="ECO:0007669"/>
    <property type="project" value="InterPro"/>
</dbReference>
<gene>
    <name evidence="2" type="ORF">AMORRO_LOCUS10858</name>
</gene>
<dbReference type="OrthoDB" id="2425910at2759"/>
<dbReference type="PANTHER" id="PTHR23257">
    <property type="entry name" value="SERINE-THREONINE PROTEIN KINASE"/>
    <property type="match status" value="1"/>
</dbReference>
<evidence type="ECO:0000259" key="1">
    <source>
        <dbReference type="PROSITE" id="PS50011"/>
    </source>
</evidence>
<sequence length="263" mass="30643">MNTEGVKIKEKCPECKEDIYYCFSPFDYQSYYCKDCNAKHFSENFQFWDSGDSNINNLIQESQLNANRTGELIEWIDYSNFEKFKPIGEGGFGSISKAIWKDGPLTKIGFAWSHEKSKWKRAGKTKVALKRLRNSTNLTLDFLNEIRCNLNFNSFGINRLYGITRDPQTKEYIIVSEFKPGGNLRNLIRTRYSNITWRMVIYMLSNIVFGLHKIHENNYYHKDLHSGNVLNRIYSEKSFDSTISDFGLCRPANENSVDQSLYG</sequence>
<dbReference type="InterPro" id="IPR000719">
    <property type="entry name" value="Prot_kinase_dom"/>
</dbReference>
<dbReference type="Pfam" id="PF07714">
    <property type="entry name" value="PK_Tyr_Ser-Thr"/>
    <property type="match status" value="1"/>
</dbReference>